<feature type="domain" description="DUF7373" evidence="2">
    <location>
        <begin position="264"/>
        <end position="402"/>
    </location>
</feature>
<organism evidence="3 4">
    <name type="scientific">Nocardia tenerifensis</name>
    <dbReference type="NCBI Taxonomy" id="228006"/>
    <lineage>
        <taxon>Bacteria</taxon>
        <taxon>Bacillati</taxon>
        <taxon>Actinomycetota</taxon>
        <taxon>Actinomycetes</taxon>
        <taxon>Mycobacteriales</taxon>
        <taxon>Nocardiaceae</taxon>
        <taxon>Nocardia</taxon>
    </lineage>
</organism>
<evidence type="ECO:0000313" key="4">
    <source>
        <dbReference type="Proteomes" id="UP000247569"/>
    </source>
</evidence>
<sequence length="404" mass="44410">MLQLRANSMPRRTAYALLMTVVLAIVGGGCDSAEPTVTTPPEVDIGKLDVGNYDTKPRQLGAVKSLEQARIIEAERLGNFVPAPMDIDPRFTHGNPFVPTVFTDPKFALDKIMAVDRFAEAAPDFVAGFQSYGRTDADTRGIDLLNAVLIFPSEQQAADAAAALERADRAADDRNVTVAIPKYSAAQAHWQPQRQSIGSWYATGTFVVFTWIFDYLKVFLEKVDLPAMLALVEKSLDTVVPSIAKFRPTPPDQLMSLQIDLDGMLNRTIARPKEDAWLNPPGAFEARTALHFVNDPPGTRRYLEKAGADRYASNGVELYRARDEAAAVALQKDIGGLTKRFRSAESPANLPAAECREYIGRTRMAIRFYCSVAHGRYAAFSAAHQLLDAQQRISAEYAVLVSAR</sequence>
<proteinExistence type="predicted"/>
<evidence type="ECO:0000313" key="3">
    <source>
        <dbReference type="EMBL" id="PXX66529.1"/>
    </source>
</evidence>
<comment type="caution">
    <text evidence="3">The sequence shown here is derived from an EMBL/GenBank/DDBJ whole genome shotgun (WGS) entry which is preliminary data.</text>
</comment>
<dbReference type="EMBL" id="QJKF01000003">
    <property type="protein sequence ID" value="PXX66529.1"/>
    <property type="molecule type" value="Genomic_DNA"/>
</dbReference>
<accession>A0A318K4E0</accession>
<dbReference type="Pfam" id="PF24088">
    <property type="entry name" value="DUF7373"/>
    <property type="match status" value="1"/>
</dbReference>
<gene>
    <name evidence="3" type="ORF">DFR70_103278</name>
</gene>
<dbReference type="AlphaFoldDB" id="A0A318K4E0"/>
<keyword evidence="4" id="KW-1185">Reference proteome</keyword>
<dbReference type="InterPro" id="IPR055797">
    <property type="entry name" value="DUF7373"/>
</dbReference>
<dbReference type="InterPro" id="IPR056463">
    <property type="entry name" value="DUF7373_C"/>
</dbReference>
<evidence type="ECO:0000259" key="1">
    <source>
        <dbReference type="Pfam" id="PF24088"/>
    </source>
</evidence>
<name>A0A318K4E0_9NOCA</name>
<dbReference type="Pfam" id="PF24092">
    <property type="entry name" value="DUF7373_C"/>
    <property type="match status" value="1"/>
</dbReference>
<dbReference type="PROSITE" id="PS51257">
    <property type="entry name" value="PROKAR_LIPOPROTEIN"/>
    <property type="match status" value="1"/>
</dbReference>
<dbReference type="Proteomes" id="UP000247569">
    <property type="component" value="Unassembled WGS sequence"/>
</dbReference>
<evidence type="ECO:0000259" key="2">
    <source>
        <dbReference type="Pfam" id="PF24092"/>
    </source>
</evidence>
<dbReference type="OrthoDB" id="4398318at2"/>
<reference evidence="3 4" key="1">
    <citation type="submission" date="2018-05" db="EMBL/GenBank/DDBJ databases">
        <title>Genomic Encyclopedia of Type Strains, Phase IV (KMG-IV): sequencing the most valuable type-strain genomes for metagenomic binning, comparative biology and taxonomic classification.</title>
        <authorList>
            <person name="Goeker M."/>
        </authorList>
    </citation>
    <scope>NUCLEOTIDE SEQUENCE [LARGE SCALE GENOMIC DNA]</scope>
    <source>
        <strain evidence="3 4">DSM 44704</strain>
    </source>
</reference>
<feature type="domain" description="DUF7373" evidence="1">
    <location>
        <begin position="61"/>
        <end position="258"/>
    </location>
</feature>
<protein>
    <submittedName>
        <fullName evidence="3">Uncharacterized protein</fullName>
    </submittedName>
</protein>